<dbReference type="AlphaFoldDB" id="M4VIE4"/>
<evidence type="ECO:0000256" key="1">
    <source>
        <dbReference type="SAM" id="MobiDB-lite"/>
    </source>
</evidence>
<dbReference type="HOGENOM" id="CLU_3201986_0_0_5"/>
<evidence type="ECO:0000313" key="2">
    <source>
        <dbReference type="EMBL" id="AGH97816.1"/>
    </source>
</evidence>
<organism evidence="2 3">
    <name type="scientific">Micavibrio aeruginosavorus EPB</name>
    <dbReference type="NCBI Taxonomy" id="349215"/>
    <lineage>
        <taxon>Bacteria</taxon>
        <taxon>Pseudomonadati</taxon>
        <taxon>Bdellovibrionota</taxon>
        <taxon>Bdellovibrionia</taxon>
        <taxon>Bdellovibrionales</taxon>
        <taxon>Pseudobdellovibrionaceae</taxon>
        <taxon>Micavibrio</taxon>
    </lineage>
</organism>
<accession>M4VIE4</accession>
<evidence type="ECO:0000313" key="3">
    <source>
        <dbReference type="Proteomes" id="UP000011932"/>
    </source>
</evidence>
<dbReference type="EMBL" id="CP003538">
    <property type="protein sequence ID" value="AGH97816.1"/>
    <property type="molecule type" value="Genomic_DNA"/>
</dbReference>
<proteinExistence type="predicted"/>
<feature type="region of interest" description="Disordered" evidence="1">
    <location>
        <begin position="24"/>
        <end position="45"/>
    </location>
</feature>
<name>M4VIE4_9BACT</name>
<sequence length="45" mass="5164">MMEQVSKTAENTCVNLKFFFMDNGLSSGKNKVARDDLWRPGVQNR</sequence>
<dbReference type="KEGG" id="man:A11S_996"/>
<reference evidence="2 3" key="1">
    <citation type="journal article" date="2013" name="ISME J.">
        <title>By their genes ye shall know them: genomic signatures of predatory bacteria.</title>
        <authorList>
            <person name="Pasternak Z."/>
            <person name="Pietrokovski S."/>
            <person name="Rotem O."/>
            <person name="Gophna U."/>
            <person name="Lurie-Weinberger M.N."/>
            <person name="Jurkevitch E."/>
        </authorList>
    </citation>
    <scope>NUCLEOTIDE SEQUENCE [LARGE SCALE GENOMIC DNA]</scope>
    <source>
        <strain evidence="2">EPB</strain>
    </source>
</reference>
<protein>
    <submittedName>
        <fullName evidence="2">Uncharacterized protein</fullName>
    </submittedName>
</protein>
<gene>
    <name evidence="2" type="ORF">A11S_996</name>
</gene>
<dbReference type="Proteomes" id="UP000011932">
    <property type="component" value="Chromosome"/>
</dbReference>